<dbReference type="AlphaFoldDB" id="A0AAV9HBR3"/>
<keyword evidence="1" id="KW-0479">Metal-binding</keyword>
<dbReference type="PANTHER" id="PTHR46771:SF5">
    <property type="entry name" value="DETERIN"/>
    <property type="match status" value="1"/>
</dbReference>
<name>A0AAV9HBR3_9PEZI</name>
<keyword evidence="5" id="KW-1185">Reference proteome</keyword>
<dbReference type="Proteomes" id="UP001321749">
    <property type="component" value="Unassembled WGS sequence"/>
</dbReference>
<feature type="compositionally biased region" description="Polar residues" evidence="3">
    <location>
        <begin position="732"/>
        <end position="745"/>
    </location>
</feature>
<dbReference type="EMBL" id="MU865083">
    <property type="protein sequence ID" value="KAK4458080.1"/>
    <property type="molecule type" value="Genomic_DNA"/>
</dbReference>
<dbReference type="PROSITE" id="PS50143">
    <property type="entry name" value="BIR_REPEAT_2"/>
    <property type="match status" value="2"/>
</dbReference>
<dbReference type="PANTHER" id="PTHR46771">
    <property type="entry name" value="DETERIN"/>
    <property type="match status" value="1"/>
</dbReference>
<dbReference type="InterPro" id="IPR001370">
    <property type="entry name" value="BIR_rpt"/>
</dbReference>
<feature type="compositionally biased region" description="Basic residues" evidence="3">
    <location>
        <begin position="494"/>
        <end position="513"/>
    </location>
</feature>
<feature type="compositionally biased region" description="Low complexity" evidence="3">
    <location>
        <begin position="711"/>
        <end position="726"/>
    </location>
</feature>
<accession>A0AAV9HBR3</accession>
<evidence type="ECO:0000256" key="2">
    <source>
        <dbReference type="ARBA" id="ARBA00022833"/>
    </source>
</evidence>
<dbReference type="Pfam" id="PF00653">
    <property type="entry name" value="BIR"/>
    <property type="match status" value="2"/>
</dbReference>
<dbReference type="SUPFAM" id="SSF57924">
    <property type="entry name" value="Inhibitor of apoptosis (IAP) repeat"/>
    <property type="match status" value="2"/>
</dbReference>
<dbReference type="GO" id="GO:0046872">
    <property type="term" value="F:metal ion binding"/>
    <property type="evidence" value="ECO:0007669"/>
    <property type="project" value="UniProtKB-KW"/>
</dbReference>
<feature type="compositionally biased region" description="Basic residues" evidence="3">
    <location>
        <begin position="261"/>
        <end position="278"/>
    </location>
</feature>
<reference evidence="4" key="2">
    <citation type="submission" date="2023-06" db="EMBL/GenBank/DDBJ databases">
        <authorList>
            <consortium name="Lawrence Berkeley National Laboratory"/>
            <person name="Mondo S.J."/>
            <person name="Hensen N."/>
            <person name="Bonometti L."/>
            <person name="Westerberg I."/>
            <person name="Brannstrom I.O."/>
            <person name="Guillou S."/>
            <person name="Cros-Aarteil S."/>
            <person name="Calhoun S."/>
            <person name="Haridas S."/>
            <person name="Kuo A."/>
            <person name="Pangilinan J."/>
            <person name="Riley R."/>
            <person name="Labutti K."/>
            <person name="Andreopoulos B."/>
            <person name="Lipzen A."/>
            <person name="Chen C."/>
            <person name="Yanf M."/>
            <person name="Daum C."/>
            <person name="Ng V."/>
            <person name="Clum A."/>
            <person name="Steindorff A."/>
            <person name="Ohm R."/>
            <person name="Martin F."/>
            <person name="Silar P."/>
            <person name="Natvig D."/>
            <person name="Lalanne C."/>
            <person name="Gautier V."/>
            <person name="Ament-Velasquez S.L."/>
            <person name="Kruys A."/>
            <person name="Hutchinson M.I."/>
            <person name="Powell A.J."/>
            <person name="Barry K."/>
            <person name="Miller A.N."/>
            <person name="Grigoriev I.V."/>
            <person name="Debuchy R."/>
            <person name="Gladieux P."/>
            <person name="Thoren M.H."/>
            <person name="Johannesson H."/>
        </authorList>
    </citation>
    <scope>NUCLEOTIDE SEQUENCE</scope>
    <source>
        <strain evidence="4">PSN324</strain>
    </source>
</reference>
<dbReference type="InterPro" id="IPR051190">
    <property type="entry name" value="Baculoviral_IAP"/>
</dbReference>
<evidence type="ECO:0008006" key="6">
    <source>
        <dbReference type="Google" id="ProtNLM"/>
    </source>
</evidence>
<comment type="caution">
    <text evidence="4">The sequence shown here is derived from an EMBL/GenBank/DDBJ whole genome shotgun (WGS) entry which is preliminary data.</text>
</comment>
<feature type="compositionally biased region" description="Polar residues" evidence="3">
    <location>
        <begin position="370"/>
        <end position="381"/>
    </location>
</feature>
<evidence type="ECO:0000313" key="5">
    <source>
        <dbReference type="Proteomes" id="UP001321749"/>
    </source>
</evidence>
<dbReference type="CDD" id="cd00022">
    <property type="entry name" value="BIR"/>
    <property type="match status" value="2"/>
</dbReference>
<proteinExistence type="predicted"/>
<feature type="compositionally biased region" description="Polar residues" evidence="3">
    <location>
        <begin position="599"/>
        <end position="614"/>
    </location>
</feature>
<feature type="compositionally biased region" description="Basic and acidic residues" evidence="3">
    <location>
        <begin position="419"/>
        <end position="428"/>
    </location>
</feature>
<feature type="compositionally biased region" description="Basic and acidic residues" evidence="3">
    <location>
        <begin position="396"/>
        <end position="406"/>
    </location>
</feature>
<feature type="compositionally biased region" description="Polar residues" evidence="3">
    <location>
        <begin position="631"/>
        <end position="647"/>
    </location>
</feature>
<sequence>MAMTDSDEIFFVYENRLASFQIPHPIENTAKVLTWPHKTLSPVAFAKAGFFFEPYAKSPDNVVCFLCDKSLDGWEEHDNPLEEHLKHSPTCGWAIMAAIEAEMGSYGKVHPLDPFMIEARKATFAGRWPYESKKGFKCKTKKLVDAGWKYTPSREADDMATCAYCQLALEGWESDDNPWDEHFKRAPSCSFFTLINQQPAPKKSGRAKVARPSKAASRLSIQSIATIATTASDSASLGDITTTYDDSVATTASTMTQGTKKTTKGRKATTAKGRKTKAKKNEPIEILEDEPEVQEAAPPPPPKPSRGRKRGSDTMEDSETTSAEAPAPKKRSARAKSVAPLQDTEMADAPTKEPTSKKKARGPTAKTARKVSQTSVKSQASAAPEVIDAPNDDEIERQLQDDLDRYDSDDENITADSEAEQHRAHAPAEGRPSNGVAPRKASLQSQKDVVSSYAMFDPSPVEPDEAEIEAEYQALEAETKPEQPEQPEPLAAPKKGRKAGTRKAPKQTKKIKGPKPATDEEMDELSAPSNEVLYPVLRMEEHPEPIPAPQPEAEPEAAEDEDVSTGTVATKTEKSQPALPKRGRGRPSKKSLELRKSLENMQQEQQRQSLTSETLAEAPVAPQPEGPRTRGSITRGSLTRGSLSSAKGTAVTDTKGPSPVPPKASTPVAASAPVQPTPAKTDKALPPPPPSSAGKVSEPPTTPRRLHPSRSANQAAVSPSQSPQSSDAENQRPANKTPSTASAVSNQINLAPVAMTPRQSSPTRRNAVAGLQSTTPWRPVDLDLMFTPATGTQGRKENNGVARLLHRGRDLTSPERQMTVEEWIYHNAGLAEQKLKTECEDMVGQFEREGSRALRVLEGLVVE</sequence>
<feature type="region of interest" description="Disordered" evidence="3">
    <location>
        <begin position="254"/>
        <end position="745"/>
    </location>
</feature>
<evidence type="ECO:0000256" key="3">
    <source>
        <dbReference type="SAM" id="MobiDB-lite"/>
    </source>
</evidence>
<dbReference type="SMART" id="SM00238">
    <property type="entry name" value="BIR"/>
    <property type="match status" value="2"/>
</dbReference>
<keyword evidence="2" id="KW-0862">Zinc</keyword>
<organism evidence="4 5">
    <name type="scientific">Cladorrhinum samala</name>
    <dbReference type="NCBI Taxonomy" id="585594"/>
    <lineage>
        <taxon>Eukaryota</taxon>
        <taxon>Fungi</taxon>
        <taxon>Dikarya</taxon>
        <taxon>Ascomycota</taxon>
        <taxon>Pezizomycotina</taxon>
        <taxon>Sordariomycetes</taxon>
        <taxon>Sordariomycetidae</taxon>
        <taxon>Sordariales</taxon>
        <taxon>Podosporaceae</taxon>
        <taxon>Cladorrhinum</taxon>
    </lineage>
</organism>
<evidence type="ECO:0000256" key="1">
    <source>
        <dbReference type="ARBA" id="ARBA00022723"/>
    </source>
</evidence>
<protein>
    <recommendedName>
        <fullName evidence="6">BIR-domain-containing protein</fullName>
    </recommendedName>
</protein>
<feature type="compositionally biased region" description="Acidic residues" evidence="3">
    <location>
        <begin position="553"/>
        <end position="563"/>
    </location>
</feature>
<reference evidence="4" key="1">
    <citation type="journal article" date="2023" name="Mol. Phylogenet. Evol.">
        <title>Genome-scale phylogeny and comparative genomics of the fungal order Sordariales.</title>
        <authorList>
            <person name="Hensen N."/>
            <person name="Bonometti L."/>
            <person name="Westerberg I."/>
            <person name="Brannstrom I.O."/>
            <person name="Guillou S."/>
            <person name="Cros-Aarteil S."/>
            <person name="Calhoun S."/>
            <person name="Haridas S."/>
            <person name="Kuo A."/>
            <person name="Mondo S."/>
            <person name="Pangilinan J."/>
            <person name="Riley R."/>
            <person name="LaButti K."/>
            <person name="Andreopoulos B."/>
            <person name="Lipzen A."/>
            <person name="Chen C."/>
            <person name="Yan M."/>
            <person name="Daum C."/>
            <person name="Ng V."/>
            <person name="Clum A."/>
            <person name="Steindorff A."/>
            <person name="Ohm R.A."/>
            <person name="Martin F."/>
            <person name="Silar P."/>
            <person name="Natvig D.O."/>
            <person name="Lalanne C."/>
            <person name="Gautier V."/>
            <person name="Ament-Velasquez S.L."/>
            <person name="Kruys A."/>
            <person name="Hutchinson M.I."/>
            <person name="Powell A.J."/>
            <person name="Barry K."/>
            <person name="Miller A.N."/>
            <person name="Grigoriev I.V."/>
            <person name="Debuchy R."/>
            <person name="Gladieux P."/>
            <person name="Hiltunen Thoren M."/>
            <person name="Johannesson H."/>
        </authorList>
    </citation>
    <scope>NUCLEOTIDE SEQUENCE</scope>
    <source>
        <strain evidence="4">PSN324</strain>
    </source>
</reference>
<evidence type="ECO:0000313" key="4">
    <source>
        <dbReference type="EMBL" id="KAK4458080.1"/>
    </source>
</evidence>
<dbReference type="Gene3D" id="1.10.1170.10">
    <property type="entry name" value="Inhibitor Of Apoptosis Protein (2mihbC-IAP-1), Chain A"/>
    <property type="match status" value="2"/>
</dbReference>
<gene>
    <name evidence="4" type="ORF">QBC42DRAFT_211126</name>
</gene>